<dbReference type="SMART" id="SM00267">
    <property type="entry name" value="GGDEF"/>
    <property type="match status" value="1"/>
</dbReference>
<dbReference type="InterPro" id="IPR000160">
    <property type="entry name" value="GGDEF_dom"/>
</dbReference>
<dbReference type="Gene3D" id="3.30.70.270">
    <property type="match status" value="1"/>
</dbReference>
<accession>A0A090K2D0</accession>
<dbReference type="OrthoDB" id="9812260at2"/>
<dbReference type="Gene3D" id="3.30.450.20">
    <property type="entry name" value="PAS domain"/>
    <property type="match status" value="1"/>
</dbReference>
<organism evidence="6 7">
    <name type="scientific">Aliivibrio wodanis</name>
    <dbReference type="NCBI Taxonomy" id="80852"/>
    <lineage>
        <taxon>Bacteria</taxon>
        <taxon>Pseudomonadati</taxon>
        <taxon>Pseudomonadota</taxon>
        <taxon>Gammaproteobacteria</taxon>
        <taxon>Vibrionales</taxon>
        <taxon>Vibrionaceae</taxon>
        <taxon>Aliivibrio</taxon>
    </lineage>
</organism>
<keyword evidence="4" id="KW-0812">Transmembrane</keyword>
<feature type="transmembrane region" description="Helical" evidence="4">
    <location>
        <begin position="297"/>
        <end position="316"/>
    </location>
</feature>
<dbReference type="InterPro" id="IPR050469">
    <property type="entry name" value="Diguanylate_Cyclase"/>
</dbReference>
<comment type="catalytic activity">
    <reaction evidence="3">
        <text>2 GTP = 3',3'-c-di-GMP + 2 diphosphate</text>
        <dbReference type="Rhea" id="RHEA:24898"/>
        <dbReference type="ChEBI" id="CHEBI:33019"/>
        <dbReference type="ChEBI" id="CHEBI:37565"/>
        <dbReference type="ChEBI" id="CHEBI:58805"/>
        <dbReference type="EC" id="2.7.7.65"/>
    </reaction>
</comment>
<dbReference type="PATRIC" id="fig|80852.17.peg.4104"/>
<dbReference type="PANTHER" id="PTHR45138">
    <property type="entry name" value="REGULATORY COMPONENTS OF SENSORY TRANSDUCTION SYSTEM"/>
    <property type="match status" value="1"/>
</dbReference>
<dbReference type="InterPro" id="IPR043128">
    <property type="entry name" value="Rev_trsase/Diguanyl_cyclase"/>
</dbReference>
<dbReference type="EC" id="2.7.7.65" evidence="2"/>
<dbReference type="Proteomes" id="UP000032427">
    <property type="component" value="Chromosome 2"/>
</dbReference>
<dbReference type="GO" id="GO:1902201">
    <property type="term" value="P:negative regulation of bacterial-type flagellum-dependent cell motility"/>
    <property type="evidence" value="ECO:0007669"/>
    <property type="project" value="TreeGrafter"/>
</dbReference>
<keyword evidence="4" id="KW-0472">Membrane</keyword>
<dbReference type="GO" id="GO:0043709">
    <property type="term" value="P:cell adhesion involved in single-species biofilm formation"/>
    <property type="evidence" value="ECO:0007669"/>
    <property type="project" value="TreeGrafter"/>
</dbReference>
<keyword evidence="7" id="KW-1185">Reference proteome</keyword>
<evidence type="ECO:0000256" key="3">
    <source>
        <dbReference type="ARBA" id="ARBA00034247"/>
    </source>
</evidence>
<comment type="cofactor">
    <cofactor evidence="1">
        <name>Mg(2+)</name>
        <dbReference type="ChEBI" id="CHEBI:18420"/>
    </cofactor>
</comment>
<gene>
    <name evidence="6" type="ORF">AWOD_II_1295</name>
</gene>
<keyword evidence="4" id="KW-1133">Transmembrane helix</keyword>
<dbReference type="HOGENOM" id="CLU_044084_0_0_6"/>
<dbReference type="SUPFAM" id="SSF55073">
    <property type="entry name" value="Nucleotide cyclase"/>
    <property type="match status" value="1"/>
</dbReference>
<dbReference type="NCBIfam" id="TIGR00254">
    <property type="entry name" value="GGDEF"/>
    <property type="match status" value="1"/>
</dbReference>
<dbReference type="STRING" id="80852.AWOD_II_1295"/>
<reference evidence="7" key="1">
    <citation type="submission" date="2014-09" db="EMBL/GenBank/DDBJ databases">
        <authorList>
            <person name="Hjerde E."/>
        </authorList>
    </citation>
    <scope>NUCLEOTIDE SEQUENCE [LARGE SCALE GENOMIC DNA]</scope>
    <source>
        <strain evidence="7">06/09/139</strain>
    </source>
</reference>
<evidence type="ECO:0000313" key="6">
    <source>
        <dbReference type="EMBL" id="CED57908.1"/>
    </source>
</evidence>
<dbReference type="KEGG" id="awd:AWOD_II_1295"/>
<dbReference type="GO" id="GO:0052621">
    <property type="term" value="F:diguanylate cyclase activity"/>
    <property type="evidence" value="ECO:0007669"/>
    <property type="project" value="UniProtKB-EC"/>
</dbReference>
<evidence type="ECO:0000256" key="4">
    <source>
        <dbReference type="SAM" id="Phobius"/>
    </source>
</evidence>
<dbReference type="InterPro" id="IPR029787">
    <property type="entry name" value="Nucleotide_cyclase"/>
</dbReference>
<dbReference type="GO" id="GO:0005886">
    <property type="term" value="C:plasma membrane"/>
    <property type="evidence" value="ECO:0007669"/>
    <property type="project" value="TreeGrafter"/>
</dbReference>
<dbReference type="EMBL" id="LN554847">
    <property type="protein sequence ID" value="CED57908.1"/>
    <property type="molecule type" value="Genomic_DNA"/>
</dbReference>
<protein>
    <recommendedName>
        <fullName evidence="2">diguanylate cyclase</fullName>
        <ecNumber evidence="2">2.7.7.65</ecNumber>
    </recommendedName>
</protein>
<proteinExistence type="predicted"/>
<feature type="domain" description="GGDEF" evidence="5">
    <location>
        <begin position="355"/>
        <end position="494"/>
    </location>
</feature>
<dbReference type="AlphaFoldDB" id="A0A090K2D0"/>
<dbReference type="PANTHER" id="PTHR45138:SF9">
    <property type="entry name" value="DIGUANYLATE CYCLASE DGCM-RELATED"/>
    <property type="match status" value="1"/>
</dbReference>
<dbReference type="CDD" id="cd18773">
    <property type="entry name" value="PDC1_HK_sensor"/>
    <property type="match status" value="1"/>
</dbReference>
<evidence type="ECO:0000256" key="1">
    <source>
        <dbReference type="ARBA" id="ARBA00001946"/>
    </source>
</evidence>
<name>A0A090K2D0_9GAMM</name>
<evidence type="ECO:0000256" key="2">
    <source>
        <dbReference type="ARBA" id="ARBA00012528"/>
    </source>
</evidence>
<evidence type="ECO:0000313" key="7">
    <source>
        <dbReference type="Proteomes" id="UP000032427"/>
    </source>
</evidence>
<sequence>MKSNTLIDSKHAMRTCCFLFLVFFVVIFWSFAQEDKRLFTQDKMLVSRSLEELTNILKSLDYNISALYELDRHFEITNTAKVVHDTCYFVNDRSKSSKDLIKNDFVFAGPKSMCDPDHELNKNALERMKMAPPMAYFAGKVDNVANVYFISKDKYLISSPSDYAYSVQANSFDKVIYNRPYWSNTLKYGEEGLHNRIVYTGEYEDLLTGKPVFTLTTGIYIKGEFKGILGIDILVDTLLDVSKEGYQITNEIGQNKLGLLTFSKSKPILVNNSETGLFLTINESRFEHLLHILEDNYMAIIVFISSFIVSILLIHFQYLRADNTALTLTSMTDLLTGLLNRRGFVHKIESVPSDNYVGIAILDIDNFKSVNDIYGHEAGDEALIHLARTIKGSLRGTDMVSRFGGEEFVVMVNASNSEQVKAVLERIRRAIEVSPCTLKSGGDIHMTVSCGAIVLSTLNGARSVSDIWSEYELKQADNLLYKAKSQGKNQVCIS</sequence>
<dbReference type="Pfam" id="PF00990">
    <property type="entry name" value="GGDEF"/>
    <property type="match status" value="1"/>
</dbReference>
<dbReference type="FunFam" id="3.30.70.270:FF:000001">
    <property type="entry name" value="Diguanylate cyclase domain protein"/>
    <property type="match status" value="1"/>
</dbReference>
<evidence type="ECO:0000259" key="5">
    <source>
        <dbReference type="PROSITE" id="PS50887"/>
    </source>
</evidence>
<dbReference type="PROSITE" id="PS50887">
    <property type="entry name" value="GGDEF"/>
    <property type="match status" value="1"/>
</dbReference>
<dbReference type="CDD" id="cd01949">
    <property type="entry name" value="GGDEF"/>
    <property type="match status" value="1"/>
</dbReference>